<dbReference type="RefSeq" id="WP_117582275.1">
    <property type="nucleotide sequence ID" value="NZ_QUSL01000027.1"/>
</dbReference>
<feature type="domain" description="SpaA-like prealbumin fold" evidence="3">
    <location>
        <begin position="408"/>
        <end position="507"/>
    </location>
</feature>
<dbReference type="InterPro" id="IPR041033">
    <property type="entry name" value="SpaA_PFL_dom_1"/>
</dbReference>
<organism evidence="4 5">
    <name type="scientific">Thomasclavelia ramosa</name>
    <dbReference type="NCBI Taxonomy" id="1547"/>
    <lineage>
        <taxon>Bacteria</taxon>
        <taxon>Bacillati</taxon>
        <taxon>Bacillota</taxon>
        <taxon>Erysipelotrichia</taxon>
        <taxon>Erysipelotrichales</taxon>
        <taxon>Coprobacillaceae</taxon>
        <taxon>Thomasclavelia</taxon>
    </lineage>
</organism>
<evidence type="ECO:0000256" key="2">
    <source>
        <dbReference type="SAM" id="SignalP"/>
    </source>
</evidence>
<dbReference type="Gene3D" id="2.60.40.10">
    <property type="entry name" value="Immunoglobulins"/>
    <property type="match status" value="1"/>
</dbReference>
<evidence type="ECO:0000256" key="1">
    <source>
        <dbReference type="SAM" id="Phobius"/>
    </source>
</evidence>
<reference evidence="4 5" key="1">
    <citation type="submission" date="2018-08" db="EMBL/GenBank/DDBJ databases">
        <title>A genome reference for cultivated species of the human gut microbiota.</title>
        <authorList>
            <person name="Zou Y."/>
            <person name="Xue W."/>
            <person name="Luo G."/>
        </authorList>
    </citation>
    <scope>NUCLEOTIDE SEQUENCE [LARGE SCALE GENOMIC DNA]</scope>
    <source>
        <strain evidence="4 5">OM06-4</strain>
    </source>
</reference>
<dbReference type="EMBL" id="QUSL01000027">
    <property type="protein sequence ID" value="RGD81526.1"/>
    <property type="molecule type" value="Genomic_DNA"/>
</dbReference>
<keyword evidence="1" id="KW-1133">Transmembrane helix</keyword>
<dbReference type="NCBIfam" id="TIGR01167">
    <property type="entry name" value="LPXTG_anchor"/>
    <property type="match status" value="1"/>
</dbReference>
<name>A0A3E3EAG7_9FIRM</name>
<sequence length="604" mass="66809">MKKNLRKAVISFLAVSTAFSGALVTASLAAPDNNLITSVSAKEQGRITIRANDGDNGEVQSLVGKKFNIYKIFDAENSAGMESINYTMNPAYENALKKVTGKDTEYSIIDYIQTMNNNTVINNVEAPQLNESRYSNFRYFIEDLRNEIVAEKADPTMTVTVPETAKASYTMDVDFGWYVVDEITSVEGTHSASSLCMVNTANPDVFINIKSDFPVIQKQIREDDGRGSIGSNKDGWNDVADFEIGQTVPYRYLTYVPNMNGYSSYYFSMHDRMDEALTFNPESVAVKIGDKTLVKDADYKVVTEGIPSDETFQIQITDLKATVNKYFYPEFNGSVPETEKFYGQKIVVEYNATLNENASNDTGRPGFENDVKLEYSNNPDSDGIGQTGETPWDTVVCFTFRMNGVKVNDQDPEVKLEGAKFRLYSDSSCTKEVYVKEAANGDGYTVINRDSVKGDEAPAEAVEMISDENGIFNIVGLDSQTYHLKETKAPAGYRLLKDPIKITVKATYSDENRENYVKGDGATDKTLQKLEAAAHFKEFYTGAFTEYDSSLTTDIETGTLNIKVVNKVGSKLPATGSSMTLLLTVTGTGLMAAALIKRRKEAVE</sequence>
<dbReference type="Gene3D" id="2.60.40.740">
    <property type="match status" value="1"/>
</dbReference>
<protein>
    <submittedName>
        <fullName evidence="4">Isopeptide-forming domain-containing fimbrial protein</fullName>
    </submittedName>
</protein>
<accession>A0A3E3EAG7</accession>
<keyword evidence="1" id="KW-0472">Membrane</keyword>
<dbReference type="Proteomes" id="UP000261032">
    <property type="component" value="Unassembled WGS sequence"/>
</dbReference>
<feature type="chain" id="PRO_5017614579" evidence="2">
    <location>
        <begin position="30"/>
        <end position="604"/>
    </location>
</feature>
<proteinExistence type="predicted"/>
<keyword evidence="1" id="KW-0812">Transmembrane</keyword>
<evidence type="ECO:0000313" key="4">
    <source>
        <dbReference type="EMBL" id="RGD81526.1"/>
    </source>
</evidence>
<dbReference type="Pfam" id="PF17802">
    <property type="entry name" value="SpaA"/>
    <property type="match status" value="1"/>
</dbReference>
<dbReference type="InterPro" id="IPR013783">
    <property type="entry name" value="Ig-like_fold"/>
</dbReference>
<dbReference type="InterPro" id="IPR026466">
    <property type="entry name" value="Fim_isopep_form_D2_dom"/>
</dbReference>
<feature type="transmembrane region" description="Helical" evidence="1">
    <location>
        <begin position="576"/>
        <end position="596"/>
    </location>
</feature>
<gene>
    <name evidence="4" type="ORF">DXB93_14345</name>
</gene>
<keyword evidence="2" id="KW-0732">Signal</keyword>
<dbReference type="AlphaFoldDB" id="A0A3E3EAG7"/>
<evidence type="ECO:0000259" key="3">
    <source>
        <dbReference type="Pfam" id="PF17802"/>
    </source>
</evidence>
<feature type="signal peptide" evidence="2">
    <location>
        <begin position="1"/>
        <end position="29"/>
    </location>
</feature>
<dbReference type="NCBIfam" id="TIGR04226">
    <property type="entry name" value="RrgB_K2N_iso_D2"/>
    <property type="match status" value="1"/>
</dbReference>
<comment type="caution">
    <text evidence="4">The sequence shown here is derived from an EMBL/GenBank/DDBJ whole genome shotgun (WGS) entry which is preliminary data.</text>
</comment>
<evidence type="ECO:0000313" key="5">
    <source>
        <dbReference type="Proteomes" id="UP000261032"/>
    </source>
</evidence>